<gene>
    <name evidence="1" type="ORF">H8S77_06745</name>
</gene>
<keyword evidence="2" id="KW-1185">Reference proteome</keyword>
<protein>
    <recommendedName>
        <fullName evidence="3">DUF4494 domain-containing protein</fullName>
    </recommendedName>
</protein>
<sequence length="189" mass="21229">MKQLLYILYCINLLLYSTTGSGQEMNREKTNTVKLQVLTPLGLDKQDGAASLLEERLTQAVILNGIASTISRFVLVTSIRELSSQVTPSTPPQYLTELEVTCYIADQTEKIILQQTTFNVKGVARSTAKAYRNAIGMIQARNPKLKTLINKGKEKIITYYQTLNEESQERVNAGAKEPDTEWIFKVQPQ</sequence>
<proteinExistence type="predicted"/>
<comment type="caution">
    <text evidence="1">The sequence shown here is derived from an EMBL/GenBank/DDBJ whole genome shotgun (WGS) entry which is preliminary data.</text>
</comment>
<name>A0ABR7E075_9BACT</name>
<reference evidence="1 2" key="1">
    <citation type="submission" date="2020-08" db="EMBL/GenBank/DDBJ databases">
        <title>Genome public.</title>
        <authorList>
            <person name="Liu C."/>
            <person name="Sun Q."/>
        </authorList>
    </citation>
    <scope>NUCLEOTIDE SEQUENCE [LARGE SCALE GENOMIC DNA]</scope>
    <source>
        <strain evidence="1 2">BX2</strain>
    </source>
</reference>
<dbReference type="Proteomes" id="UP000644010">
    <property type="component" value="Unassembled WGS sequence"/>
</dbReference>
<accession>A0ABR7E075</accession>
<dbReference type="RefSeq" id="WP_186958784.1">
    <property type="nucleotide sequence ID" value="NZ_JACOOI010000005.1"/>
</dbReference>
<organism evidence="1 2">
    <name type="scientific">Parabacteroides segnis</name>
    <dbReference type="NCBI Taxonomy" id="2763058"/>
    <lineage>
        <taxon>Bacteria</taxon>
        <taxon>Pseudomonadati</taxon>
        <taxon>Bacteroidota</taxon>
        <taxon>Bacteroidia</taxon>
        <taxon>Bacteroidales</taxon>
        <taxon>Tannerellaceae</taxon>
        <taxon>Parabacteroides</taxon>
    </lineage>
</organism>
<dbReference type="EMBL" id="JACOOI010000005">
    <property type="protein sequence ID" value="MBC5642583.1"/>
    <property type="molecule type" value="Genomic_DNA"/>
</dbReference>
<evidence type="ECO:0008006" key="3">
    <source>
        <dbReference type="Google" id="ProtNLM"/>
    </source>
</evidence>
<evidence type="ECO:0000313" key="2">
    <source>
        <dbReference type="Proteomes" id="UP000644010"/>
    </source>
</evidence>
<evidence type="ECO:0000313" key="1">
    <source>
        <dbReference type="EMBL" id="MBC5642583.1"/>
    </source>
</evidence>